<name>A0AAN5CK47_9BILA</name>
<evidence type="ECO:0000313" key="1">
    <source>
        <dbReference type="EMBL" id="GMR45835.1"/>
    </source>
</evidence>
<accession>A0AAN5CK47</accession>
<organism evidence="1 2">
    <name type="scientific">Pristionchus mayeri</name>
    <dbReference type="NCBI Taxonomy" id="1317129"/>
    <lineage>
        <taxon>Eukaryota</taxon>
        <taxon>Metazoa</taxon>
        <taxon>Ecdysozoa</taxon>
        <taxon>Nematoda</taxon>
        <taxon>Chromadorea</taxon>
        <taxon>Rhabditida</taxon>
        <taxon>Rhabditina</taxon>
        <taxon>Diplogasteromorpha</taxon>
        <taxon>Diplogasteroidea</taxon>
        <taxon>Neodiplogasteridae</taxon>
        <taxon>Pristionchus</taxon>
    </lineage>
</organism>
<evidence type="ECO:0000313" key="2">
    <source>
        <dbReference type="Proteomes" id="UP001328107"/>
    </source>
</evidence>
<gene>
    <name evidence="1" type="ORF">PMAYCL1PPCAC_16030</name>
</gene>
<comment type="caution">
    <text evidence="1">The sequence shown here is derived from an EMBL/GenBank/DDBJ whole genome shotgun (WGS) entry which is preliminary data.</text>
</comment>
<dbReference type="AlphaFoldDB" id="A0AAN5CK47"/>
<keyword evidence="2" id="KW-1185">Reference proteome</keyword>
<proteinExistence type="predicted"/>
<sequence>RCHILVGHFAHLASRHHCVVSIQPTLATRVDAFWKVLAISGSLDALKFASRATCPSKEDRAGSAGIHSLVSHRCFPPADKT</sequence>
<reference evidence="2" key="1">
    <citation type="submission" date="2022-10" db="EMBL/GenBank/DDBJ databases">
        <title>Genome assembly of Pristionchus species.</title>
        <authorList>
            <person name="Yoshida K."/>
            <person name="Sommer R.J."/>
        </authorList>
    </citation>
    <scope>NUCLEOTIDE SEQUENCE [LARGE SCALE GENOMIC DNA]</scope>
    <source>
        <strain evidence="2">RS5460</strain>
    </source>
</reference>
<dbReference type="EMBL" id="BTRK01000004">
    <property type="protein sequence ID" value="GMR45835.1"/>
    <property type="molecule type" value="Genomic_DNA"/>
</dbReference>
<feature type="non-terminal residue" evidence="1">
    <location>
        <position position="1"/>
    </location>
</feature>
<protein>
    <submittedName>
        <fullName evidence="1">Uncharacterized protein</fullName>
    </submittedName>
</protein>
<dbReference type="Proteomes" id="UP001328107">
    <property type="component" value="Unassembled WGS sequence"/>
</dbReference>
<feature type="non-terminal residue" evidence="1">
    <location>
        <position position="81"/>
    </location>
</feature>